<dbReference type="RefSeq" id="WP_035257029.1">
    <property type="nucleotide sequence ID" value="NZ_JFKE01000002.1"/>
</dbReference>
<organism evidence="3 4">
    <name type="scientific">Actibacterium mucosum KCTC 23349</name>
    <dbReference type="NCBI Taxonomy" id="1454373"/>
    <lineage>
        <taxon>Bacteria</taxon>
        <taxon>Pseudomonadati</taxon>
        <taxon>Pseudomonadota</taxon>
        <taxon>Alphaproteobacteria</taxon>
        <taxon>Rhodobacterales</taxon>
        <taxon>Roseobacteraceae</taxon>
        <taxon>Actibacterium</taxon>
    </lineage>
</organism>
<dbReference type="Proteomes" id="UP000026249">
    <property type="component" value="Unassembled WGS sequence"/>
</dbReference>
<comment type="caution">
    <text evidence="3">The sequence shown here is derived from an EMBL/GenBank/DDBJ whole genome shotgun (WGS) entry which is preliminary data.</text>
</comment>
<dbReference type="Pfam" id="PF00561">
    <property type="entry name" value="Abhydrolase_1"/>
    <property type="match status" value="1"/>
</dbReference>
<sequence length="315" mass="32894">MALSIALLAAVLVGVTQWRAQSREAAAEAAYPPIGKIYQVDGVDMHVVVAGDGPDLVLIHGSMGSVRDFTFGLMPELAKSYRVFAVDRPGLGYSGVAPNGQTLAVQSRLIAQAAAAAGARNPLVLGQSYGGAVALNWAVSQPEPLSGLVLVSAPSHPWDTGLGRFYTVTSHPLGQAIVVPLITGFVRPGTVADAVENAFKPQLAPEGYAEHFGPQMSLRRSSLRANARQRAALLSEVVAMGPSYPSINLPVEIIHGLADTVVSPDIHARAMAEEIPGAVFTALPGIGHMPHHTAIPDTIDAVHRAATRAGLRNAL</sequence>
<reference evidence="3 4" key="1">
    <citation type="submission" date="2014-03" db="EMBL/GenBank/DDBJ databases">
        <title>Draft Genome Sequence of Actibacterium mucosum KCTC 23349, a Marine Alphaproteobacterium with Complex Ionic Requirements Isolated from Mediterranean Seawater at Malvarrosa Beach, Valencia, Spain.</title>
        <authorList>
            <person name="Arahal D.R."/>
            <person name="Shao Z."/>
            <person name="Lai Q."/>
            <person name="Pujalte M.J."/>
        </authorList>
    </citation>
    <scope>NUCLEOTIDE SEQUENCE [LARGE SCALE GENOMIC DNA]</scope>
    <source>
        <strain evidence="3 4">KCTC 23349</strain>
    </source>
</reference>
<keyword evidence="3" id="KW-0378">Hydrolase</keyword>
<evidence type="ECO:0000313" key="4">
    <source>
        <dbReference type="Proteomes" id="UP000026249"/>
    </source>
</evidence>
<dbReference type="PRINTS" id="PR00111">
    <property type="entry name" value="ABHYDROLASE"/>
</dbReference>
<protein>
    <submittedName>
        <fullName evidence="3">Alpha/beta hydrolase</fullName>
    </submittedName>
</protein>
<keyword evidence="1" id="KW-0732">Signal</keyword>
<dbReference type="InterPro" id="IPR000073">
    <property type="entry name" value="AB_hydrolase_1"/>
</dbReference>
<accession>A0A037ZM65</accession>
<dbReference type="OrthoDB" id="9815441at2"/>
<evidence type="ECO:0000256" key="1">
    <source>
        <dbReference type="SAM" id="SignalP"/>
    </source>
</evidence>
<feature type="chain" id="PRO_5001559636" evidence="1">
    <location>
        <begin position="21"/>
        <end position="315"/>
    </location>
</feature>
<dbReference type="SUPFAM" id="SSF53474">
    <property type="entry name" value="alpha/beta-Hydrolases"/>
    <property type="match status" value="1"/>
</dbReference>
<feature type="domain" description="AB hydrolase-1" evidence="2">
    <location>
        <begin position="56"/>
        <end position="160"/>
    </location>
</feature>
<proteinExistence type="predicted"/>
<dbReference type="STRING" id="1454373.ACMU_07310"/>
<dbReference type="PANTHER" id="PTHR43689:SF8">
    <property type="entry name" value="ALPHA_BETA-HYDROLASES SUPERFAMILY PROTEIN"/>
    <property type="match status" value="1"/>
</dbReference>
<evidence type="ECO:0000259" key="2">
    <source>
        <dbReference type="Pfam" id="PF00561"/>
    </source>
</evidence>
<feature type="signal peptide" evidence="1">
    <location>
        <begin position="1"/>
        <end position="20"/>
    </location>
</feature>
<gene>
    <name evidence="3" type="ORF">ACMU_07310</name>
</gene>
<evidence type="ECO:0000313" key="3">
    <source>
        <dbReference type="EMBL" id="KAJ56739.1"/>
    </source>
</evidence>
<dbReference type="EMBL" id="JFKE01000002">
    <property type="protein sequence ID" value="KAJ56739.1"/>
    <property type="molecule type" value="Genomic_DNA"/>
</dbReference>
<name>A0A037ZM65_9RHOB</name>
<dbReference type="GO" id="GO:0016787">
    <property type="term" value="F:hydrolase activity"/>
    <property type="evidence" value="ECO:0007669"/>
    <property type="project" value="UniProtKB-KW"/>
</dbReference>
<dbReference type="Gene3D" id="3.40.50.1820">
    <property type="entry name" value="alpha/beta hydrolase"/>
    <property type="match status" value="1"/>
</dbReference>
<dbReference type="InterPro" id="IPR029058">
    <property type="entry name" value="AB_hydrolase_fold"/>
</dbReference>
<keyword evidence="4" id="KW-1185">Reference proteome</keyword>
<dbReference type="AlphaFoldDB" id="A0A037ZM65"/>
<dbReference type="PANTHER" id="PTHR43689">
    <property type="entry name" value="HYDROLASE"/>
    <property type="match status" value="1"/>
</dbReference>